<accession>A0AAU8KU71</accession>
<proteinExistence type="predicted"/>
<name>A0AAU8KU71_9ACTN</name>
<organism evidence="1">
    <name type="scientific">Streptomyces sp. JL1001</name>
    <dbReference type="NCBI Taxonomy" id="3078227"/>
    <lineage>
        <taxon>Bacteria</taxon>
        <taxon>Bacillati</taxon>
        <taxon>Actinomycetota</taxon>
        <taxon>Actinomycetes</taxon>
        <taxon>Kitasatosporales</taxon>
        <taxon>Streptomycetaceae</taxon>
        <taxon>Streptomyces</taxon>
    </lineage>
</organism>
<dbReference type="EMBL" id="CP136798">
    <property type="protein sequence ID" value="XCN18573.1"/>
    <property type="molecule type" value="Genomic_DNA"/>
</dbReference>
<sequence length="170" mass="18631">MEDSYQYEMKDGLRAGENRLVLADEGAAMGDSAPRVLISLADDEGNSVSVYVLGRSPRWAAGLDAEIVVKTPFVSGRIDLSLYVARLQAWADALDRLDAGEDVAWMAMSSGPSIFIQLTGERDCPEVIVEDESGSMVTVRVPLVPPDGWIADHRRRLLQVMDHWVPMLSG</sequence>
<reference evidence="1" key="1">
    <citation type="submission" date="2023-10" db="EMBL/GenBank/DDBJ databases">
        <title>Complete genome sequence of Streptomyces sp. JL1001.</title>
        <authorList>
            <person name="Jiang L."/>
        </authorList>
    </citation>
    <scope>NUCLEOTIDE SEQUENCE</scope>
    <source>
        <strain evidence="1">JL1001</strain>
    </source>
</reference>
<dbReference type="AlphaFoldDB" id="A0AAU8KU71"/>
<dbReference type="Pfam" id="PF19384">
    <property type="entry name" value="DUF5959"/>
    <property type="match status" value="1"/>
</dbReference>
<dbReference type="InterPro" id="IPR046003">
    <property type="entry name" value="DUF5959"/>
</dbReference>
<protein>
    <submittedName>
        <fullName evidence="1">DUF5959 family protein</fullName>
    </submittedName>
</protein>
<evidence type="ECO:0000313" key="1">
    <source>
        <dbReference type="EMBL" id="XCN18573.1"/>
    </source>
</evidence>
<gene>
    <name evidence="1" type="ORF">R1Y80_35180</name>
</gene>
<dbReference type="RefSeq" id="WP_128806747.1">
    <property type="nucleotide sequence ID" value="NZ_CP136798.1"/>
</dbReference>